<organism evidence="2 3">
    <name type="scientific">Colocasia esculenta</name>
    <name type="common">Wild taro</name>
    <name type="synonym">Arum esculentum</name>
    <dbReference type="NCBI Taxonomy" id="4460"/>
    <lineage>
        <taxon>Eukaryota</taxon>
        <taxon>Viridiplantae</taxon>
        <taxon>Streptophyta</taxon>
        <taxon>Embryophyta</taxon>
        <taxon>Tracheophyta</taxon>
        <taxon>Spermatophyta</taxon>
        <taxon>Magnoliopsida</taxon>
        <taxon>Liliopsida</taxon>
        <taxon>Araceae</taxon>
        <taxon>Aroideae</taxon>
        <taxon>Colocasieae</taxon>
        <taxon>Colocasia</taxon>
    </lineage>
</organism>
<feature type="transmembrane region" description="Helical" evidence="1">
    <location>
        <begin position="230"/>
        <end position="254"/>
    </location>
</feature>
<evidence type="ECO:0000313" key="2">
    <source>
        <dbReference type="EMBL" id="MQM10003.1"/>
    </source>
</evidence>
<accession>A0A843WF13</accession>
<proteinExistence type="predicted"/>
<dbReference type="Proteomes" id="UP000652761">
    <property type="component" value="Unassembled WGS sequence"/>
</dbReference>
<keyword evidence="1" id="KW-0812">Transmembrane</keyword>
<feature type="transmembrane region" description="Helical" evidence="1">
    <location>
        <begin position="274"/>
        <end position="296"/>
    </location>
</feature>
<evidence type="ECO:0000313" key="3">
    <source>
        <dbReference type="Proteomes" id="UP000652761"/>
    </source>
</evidence>
<evidence type="ECO:0000256" key="1">
    <source>
        <dbReference type="SAM" id="Phobius"/>
    </source>
</evidence>
<reference evidence="2" key="1">
    <citation type="submission" date="2017-07" db="EMBL/GenBank/DDBJ databases">
        <title>Taro Niue Genome Assembly and Annotation.</title>
        <authorList>
            <person name="Atibalentja N."/>
            <person name="Keating K."/>
            <person name="Fields C.J."/>
        </authorList>
    </citation>
    <scope>NUCLEOTIDE SEQUENCE</scope>
    <source>
        <strain evidence="2">Niue_2</strain>
        <tissue evidence="2">Leaf</tissue>
    </source>
</reference>
<sequence length="391" mass="42145">MFCRCAASLHDSCACCRLQLLLCHVPGECGRSVCSCRSGVVGAGLAGSGLPCVEDACEPVHVWCSWSSLAHLSMCASRRLREPACGVAFTDAGLLPMELVEGVPALLAAPLLLGCVLWLLCVWPCVPVRCARDAELSRTVLCTFLVAVALPSRLRCIAWLSCVLEKFPRTVCCCPGEGFSQDCSSLVSAVVVPPQSLRCVVGWVVRSGEGSSQDRPLSLLVEVLPRGALCLFRATVVLPLSFVLRAVWLGYVLVRFSQDGSWRFWWRFSPKLPGVVLVVAALSLSTVRVTVCLGVVGRGGVRLAVHLAVALASLSHRSFPNVFCASVTVCHVVERVTPNFCGSACVWCPCPTMRKVWVRPSGDSGCRFRVLRVLRVCLLSLLDREEGLSEA</sequence>
<gene>
    <name evidence="2" type="ORF">Taro_042894</name>
</gene>
<keyword evidence="1" id="KW-1133">Transmembrane helix</keyword>
<dbReference type="AlphaFoldDB" id="A0A843WF13"/>
<keyword evidence="3" id="KW-1185">Reference proteome</keyword>
<dbReference type="EMBL" id="NMUH01004547">
    <property type="protein sequence ID" value="MQM10003.1"/>
    <property type="molecule type" value="Genomic_DNA"/>
</dbReference>
<keyword evidence="1" id="KW-0472">Membrane</keyword>
<name>A0A843WF13_COLES</name>
<protein>
    <submittedName>
        <fullName evidence="2">Uncharacterized protein</fullName>
    </submittedName>
</protein>
<comment type="caution">
    <text evidence="2">The sequence shown here is derived from an EMBL/GenBank/DDBJ whole genome shotgun (WGS) entry which is preliminary data.</text>
</comment>
<feature type="transmembrane region" description="Helical" evidence="1">
    <location>
        <begin position="105"/>
        <end position="126"/>
    </location>
</feature>